<dbReference type="Proteomes" id="UP000609064">
    <property type="component" value="Unassembled WGS sequence"/>
</dbReference>
<organism evidence="5 6">
    <name type="scientific">Emticicia aquatilis</name>
    <dbReference type="NCBI Taxonomy" id="1537369"/>
    <lineage>
        <taxon>Bacteria</taxon>
        <taxon>Pseudomonadati</taxon>
        <taxon>Bacteroidota</taxon>
        <taxon>Cytophagia</taxon>
        <taxon>Cytophagales</taxon>
        <taxon>Leadbetterellaceae</taxon>
        <taxon>Emticicia</taxon>
    </lineage>
</organism>
<keyword evidence="2" id="KW-0326">Glycosidase</keyword>
<proteinExistence type="predicted"/>
<dbReference type="InterPro" id="IPR055015">
    <property type="entry name" value="GCX_COOH"/>
</dbReference>
<dbReference type="GO" id="GO:0004553">
    <property type="term" value="F:hydrolase activity, hydrolyzing O-glycosyl compounds"/>
    <property type="evidence" value="ECO:0007669"/>
    <property type="project" value="InterPro"/>
</dbReference>
<name>A0A916YI95_9BACT</name>
<dbReference type="InterPro" id="IPR001547">
    <property type="entry name" value="Glyco_hydro_5"/>
</dbReference>
<dbReference type="GO" id="GO:0000272">
    <property type="term" value="P:polysaccharide catabolic process"/>
    <property type="evidence" value="ECO:0007669"/>
    <property type="project" value="InterPro"/>
</dbReference>
<reference evidence="5" key="2">
    <citation type="submission" date="2020-09" db="EMBL/GenBank/DDBJ databases">
        <authorList>
            <person name="Sun Q."/>
            <person name="Zhou Y."/>
        </authorList>
    </citation>
    <scope>NUCLEOTIDE SEQUENCE</scope>
    <source>
        <strain evidence="5">CGMCC 1.15958</strain>
    </source>
</reference>
<evidence type="ECO:0000313" key="5">
    <source>
        <dbReference type="EMBL" id="GGD44438.1"/>
    </source>
</evidence>
<comment type="caution">
    <text evidence="5">The sequence shown here is derived from an EMBL/GenBank/DDBJ whole genome shotgun (WGS) entry which is preliminary data.</text>
</comment>
<keyword evidence="6" id="KW-1185">Reference proteome</keyword>
<dbReference type="InterPro" id="IPR017853">
    <property type="entry name" value="GH"/>
</dbReference>
<dbReference type="InterPro" id="IPR011042">
    <property type="entry name" value="6-blade_b-propeller_TolB-like"/>
</dbReference>
<protein>
    <recommendedName>
        <fullName evidence="4">Glycoside hydrolase family 5 domain-containing protein</fullName>
    </recommendedName>
</protein>
<accession>A0A916YI95</accession>
<sequence>MKKIFLLSFNFLLLNFCFGQKLAVPYYSASQIKVYDLATNPATLLTTFNVVGPSNISYKPNCVAFYNNEMFVGYDEPTSDGFLHYKGVLISGGTLTYTSVTKVATSRVTTEIVVNQTNGTLYVACGFGETKRRVVKIQRDGSGNYSGGGIFQNMPTLKNNQSYTGIGGITRNAAGDVYVTDLSDNRILKWATDNTLASPTQFLCSTAVNSVACTDAFLNTDNQSAKLFSLPEGLVFDANGNLWYANNNDSYSPTPDSAGGSLVRLTSALINQNSPRGQVTITSANATIYSKTSAKFGGLARIGNFIYANDQGNGKVWKFNPSDGSFTDIGISATYPGNGQCAEVSASIFPAFTITQCAYPNFGGTIVRLGNQTSISIRVTLDIATAGSITLNASGTNFSGTATQNFANTGVQNMFMNVDYNGQGVAGTRTITVSSPSLGAGTCSFTVPVYDGFFTFGDCENSTLSGTFTQGVAATQSITIPITVTKVGTTTINLISSEFSGSLTATLALNQTSVTIPITYTPNNPNSTGETLTFASNEAIGAYPTLPAFCYKSITLNPAPSNCPELLTLPQDDPTSATINNGSRTFKAKGILATNAITNAGTNVVYTAEKNILLSTGFKADAGTVFSAKIENCPQSQAATMYMQGKDLYDANRQKFIIRGVNYPVMDDWGFPANDLITEIEKSGANAVRLQWYKTYGNPTRPAVSNTDLDNLLTKCKTNQMIPVLELHDLTCAEDANLINTQLISWWTDPAIVTILNKHKKYLIINLANEVGRYRWAGYSIASLNNWKNAYKAAITSIRNANLKMPIMIDSPDCGTDLKAVVDAGQEIIDHDPEHNILFSVHAYWAGYNANTDLTNAINANLPFIVGEVANKQDESVNGATSYCHYNIDGTNDAPNNPTNGFQYQNLLTTLKTNNIGWLAWAWVRDGCSARNMTNNNQVAPYGGYNTLTTFGQNIVNNATYGIKNTAIRSTGF</sequence>
<keyword evidence="3" id="KW-0732">Signal</keyword>
<evidence type="ECO:0000313" key="6">
    <source>
        <dbReference type="Proteomes" id="UP000609064"/>
    </source>
</evidence>
<feature type="domain" description="Glycoside hydrolase family 5" evidence="4">
    <location>
        <begin position="650"/>
        <end position="924"/>
    </location>
</feature>
<evidence type="ECO:0000259" key="4">
    <source>
        <dbReference type="Pfam" id="PF00150"/>
    </source>
</evidence>
<feature type="signal peptide" evidence="3">
    <location>
        <begin position="1"/>
        <end position="23"/>
    </location>
</feature>
<dbReference type="Pfam" id="PF00150">
    <property type="entry name" value="Cellulase"/>
    <property type="match status" value="1"/>
</dbReference>
<dbReference type="NCBIfam" id="NF045639">
    <property type="entry name" value="GCX_COOH"/>
    <property type="match status" value="1"/>
</dbReference>
<dbReference type="Gene3D" id="2.120.10.30">
    <property type="entry name" value="TolB, C-terminal domain"/>
    <property type="match status" value="1"/>
</dbReference>
<keyword evidence="1" id="KW-0378">Hydrolase</keyword>
<evidence type="ECO:0000256" key="3">
    <source>
        <dbReference type="SAM" id="SignalP"/>
    </source>
</evidence>
<dbReference type="RefSeq" id="WP_188764421.1">
    <property type="nucleotide sequence ID" value="NZ_BMKK01000001.1"/>
</dbReference>
<evidence type="ECO:0000256" key="2">
    <source>
        <dbReference type="ARBA" id="ARBA00023295"/>
    </source>
</evidence>
<dbReference type="AlphaFoldDB" id="A0A916YI95"/>
<dbReference type="SUPFAM" id="SSF51445">
    <property type="entry name" value="(Trans)glycosidases"/>
    <property type="match status" value="1"/>
</dbReference>
<evidence type="ECO:0000256" key="1">
    <source>
        <dbReference type="ARBA" id="ARBA00022801"/>
    </source>
</evidence>
<gene>
    <name evidence="5" type="ORF">GCM10011514_05520</name>
</gene>
<dbReference type="Gene3D" id="3.20.20.80">
    <property type="entry name" value="Glycosidases"/>
    <property type="match status" value="1"/>
</dbReference>
<dbReference type="SUPFAM" id="SSF101898">
    <property type="entry name" value="NHL repeat"/>
    <property type="match status" value="1"/>
</dbReference>
<dbReference type="EMBL" id="BMKK01000001">
    <property type="protein sequence ID" value="GGD44438.1"/>
    <property type="molecule type" value="Genomic_DNA"/>
</dbReference>
<feature type="chain" id="PRO_5037011121" description="Glycoside hydrolase family 5 domain-containing protein" evidence="3">
    <location>
        <begin position="24"/>
        <end position="973"/>
    </location>
</feature>
<reference evidence="5" key="1">
    <citation type="journal article" date="2014" name="Int. J. Syst. Evol. Microbiol.">
        <title>Complete genome sequence of Corynebacterium casei LMG S-19264T (=DSM 44701T), isolated from a smear-ripened cheese.</title>
        <authorList>
            <consortium name="US DOE Joint Genome Institute (JGI-PGF)"/>
            <person name="Walter F."/>
            <person name="Albersmeier A."/>
            <person name="Kalinowski J."/>
            <person name="Ruckert C."/>
        </authorList>
    </citation>
    <scope>NUCLEOTIDE SEQUENCE</scope>
    <source>
        <strain evidence="5">CGMCC 1.15958</strain>
    </source>
</reference>